<protein>
    <recommendedName>
        <fullName evidence="7">Amidophosphoribosyltransferase</fullName>
        <shortName evidence="7">ATase</shortName>
        <ecNumber evidence="7">2.4.2.14</ecNumber>
    </recommendedName>
    <alternativeName>
        <fullName evidence="7">Glutamine phosphoribosylpyrophosphate amidotransferase</fullName>
        <shortName evidence="7">GPATase</shortName>
    </alternativeName>
</protein>
<dbReference type="EC" id="2.4.2.14" evidence="7"/>
<comment type="pathway">
    <text evidence="1 7 8">Purine metabolism; IMP biosynthesis via de novo pathway; N(1)-(5-phospho-D-ribosyl)glycinamide from 5-phospho-alpha-D-ribose 1-diphosphate: step 1/2.</text>
</comment>
<dbReference type="MEROPS" id="C44.001"/>
<feature type="domain" description="Glutamine amidotransferase type-2" evidence="10">
    <location>
        <begin position="22"/>
        <end position="241"/>
    </location>
</feature>
<dbReference type="CDD" id="cd00715">
    <property type="entry name" value="GPATase_N"/>
    <property type="match status" value="1"/>
</dbReference>
<comment type="caution">
    <text evidence="7">Lacks conserved residue(s) required for the propagation of feature annotation.</text>
</comment>
<proteinExistence type="inferred from homology"/>
<dbReference type="InterPro" id="IPR029057">
    <property type="entry name" value="PRTase-like"/>
</dbReference>
<comment type="catalytic activity">
    <reaction evidence="7 8">
        <text>5-phospho-beta-D-ribosylamine + L-glutamate + diphosphate = 5-phospho-alpha-D-ribose 1-diphosphate + L-glutamine + H2O</text>
        <dbReference type="Rhea" id="RHEA:14905"/>
        <dbReference type="ChEBI" id="CHEBI:15377"/>
        <dbReference type="ChEBI" id="CHEBI:29985"/>
        <dbReference type="ChEBI" id="CHEBI:33019"/>
        <dbReference type="ChEBI" id="CHEBI:58017"/>
        <dbReference type="ChEBI" id="CHEBI:58359"/>
        <dbReference type="ChEBI" id="CHEBI:58681"/>
        <dbReference type="EC" id="2.4.2.14"/>
    </reaction>
</comment>
<keyword evidence="3 7" id="KW-0328">Glycosyltransferase</keyword>
<reference evidence="11 12" key="1">
    <citation type="journal article" date="2014" name="Mol. Plant Microbe Interact.">
        <title>The complete genome sequence of Candidatus Liberibacter americanus, associated with citrus Huanglongbing.</title>
        <authorList>
            <person name="Wulff N.A."/>
            <person name="Zhang S."/>
            <person name="Setubal J.C."/>
            <person name="Almeida N.F."/>
            <person name="Martins E.C."/>
            <person name="Harakava R."/>
            <person name="Kumar D."/>
            <person name="Rangel L.T."/>
            <person name="Foissac X."/>
            <person name="Bove J."/>
            <person name="Gabriel D.W."/>
        </authorList>
    </citation>
    <scope>NUCLEOTIDE SEQUENCE [LARGE SCALE GENOMIC DNA]</scope>
    <source>
        <strain evidence="11 12">Sao Paulo</strain>
    </source>
</reference>
<dbReference type="RefSeq" id="WP_007556971.1">
    <property type="nucleotide sequence ID" value="NC_022793.1"/>
</dbReference>
<keyword evidence="6 7" id="KW-0315">Glutamine amidotransferase</keyword>
<dbReference type="HAMAP" id="MF_01931">
    <property type="entry name" value="PurF"/>
    <property type="match status" value="1"/>
</dbReference>
<dbReference type="eggNOG" id="COG0034">
    <property type="taxonomic scope" value="Bacteria"/>
</dbReference>
<dbReference type="InterPro" id="IPR017932">
    <property type="entry name" value="GATase_2_dom"/>
</dbReference>
<sequence length="495" mass="54388">MTKIPFKPIHHKRDYDQLNEKCGIFGILGHPDAAVLTAVGLHALQHRGQESAGITSFDGNKFYSERHLGLVGDHYTNPETLSLLPGNMAIGHVRYSTIGEKITRNIQPLFADLQEGGIAIAHNGNFTNGLSLRKELISDGSIFQSTSDTEVVLHLIARSKKKTSCDRFIDAIQHVQGGHAILALTRTRLIATRDPIGIRPLIMGELHGKPIFCSETCALDITGAKYIRDVENGETIVCNLQKDGSVSIDCYKNPNPLPERICMFEYVYFARPDSIISGRSVYVARHNMGKNLAKEHPVNADIVVPIPDGGIPAAIGYAKESGIPFEQGIIRNHYVGRTFIEPSHQIRAFGVKLKLSANGIVIAGKRVVLIDDSIVRGTTSLKIVEMIRNSGAIEVHMRIASPMILYPDFYGIDIPNPNILLANKCSSLQEMCNFIGVDSLEFLSIDGLYKSICGSPRDPNNPAFADHCFTGDYPTPLLDRQAKHNPQELSMMVSS</sequence>
<evidence type="ECO:0000256" key="1">
    <source>
        <dbReference type="ARBA" id="ARBA00005209"/>
    </source>
</evidence>
<gene>
    <name evidence="7 11" type="primary">purF</name>
    <name evidence="11" type="ORF">lam_341</name>
</gene>
<dbReference type="PIRSF" id="PIRSF000485">
    <property type="entry name" value="Amd_phspho_trans"/>
    <property type="match status" value="1"/>
</dbReference>
<dbReference type="EMBL" id="CP006604">
    <property type="protein sequence ID" value="AHA27711.1"/>
    <property type="molecule type" value="Genomic_DNA"/>
</dbReference>
<accession>U6B795</accession>
<evidence type="ECO:0000259" key="10">
    <source>
        <dbReference type="PROSITE" id="PS51278"/>
    </source>
</evidence>
<dbReference type="Pfam" id="PF00156">
    <property type="entry name" value="Pribosyltran"/>
    <property type="match status" value="1"/>
</dbReference>
<evidence type="ECO:0000313" key="12">
    <source>
        <dbReference type="Proteomes" id="UP000017862"/>
    </source>
</evidence>
<dbReference type="PANTHER" id="PTHR11907">
    <property type="entry name" value="AMIDOPHOSPHORIBOSYLTRANSFERASE"/>
    <property type="match status" value="1"/>
</dbReference>
<comment type="similarity">
    <text evidence="2 7 8">In the C-terminal section; belongs to the purine/pyrimidine phosphoribosyltransferase family.</text>
</comment>
<evidence type="ECO:0000256" key="5">
    <source>
        <dbReference type="ARBA" id="ARBA00022755"/>
    </source>
</evidence>
<name>U6B795_9HYPH</name>
<keyword evidence="4 7" id="KW-0808">Transferase</keyword>
<dbReference type="InterPro" id="IPR005854">
    <property type="entry name" value="PurF"/>
</dbReference>
<dbReference type="InterPro" id="IPR035584">
    <property type="entry name" value="PurF_N"/>
</dbReference>
<dbReference type="Gene3D" id="3.60.20.10">
    <property type="entry name" value="Glutamine Phosphoribosylpyrophosphate, subunit 1, domain 1"/>
    <property type="match status" value="1"/>
</dbReference>
<dbReference type="KEGG" id="lar:lam_341"/>
<dbReference type="STRING" id="1261131.lam_341"/>
<dbReference type="PATRIC" id="fig|1261131.3.peg.329"/>
<dbReference type="InterPro" id="IPR029055">
    <property type="entry name" value="Ntn_hydrolases_N"/>
</dbReference>
<dbReference type="Pfam" id="PF13537">
    <property type="entry name" value="GATase_7"/>
    <property type="match status" value="1"/>
</dbReference>
<keyword evidence="12" id="KW-1185">Reference proteome</keyword>
<evidence type="ECO:0000256" key="9">
    <source>
        <dbReference type="PIRSR" id="PIRSR000485-1"/>
    </source>
</evidence>
<keyword evidence="5 7" id="KW-0658">Purine biosynthesis</keyword>
<dbReference type="GO" id="GO:0004044">
    <property type="term" value="F:amidophosphoribosyltransferase activity"/>
    <property type="evidence" value="ECO:0007669"/>
    <property type="project" value="UniProtKB-UniRule"/>
</dbReference>
<dbReference type="SUPFAM" id="SSF53271">
    <property type="entry name" value="PRTase-like"/>
    <property type="match status" value="1"/>
</dbReference>
<dbReference type="HOGENOM" id="CLU_022389_3_1_5"/>
<organism evidence="11 12">
    <name type="scientific">Candidatus Liberibacter americanus str. Sao Paulo</name>
    <dbReference type="NCBI Taxonomy" id="1261131"/>
    <lineage>
        <taxon>Bacteria</taxon>
        <taxon>Pseudomonadati</taxon>
        <taxon>Pseudomonadota</taxon>
        <taxon>Alphaproteobacteria</taxon>
        <taxon>Hyphomicrobiales</taxon>
        <taxon>Rhizobiaceae</taxon>
        <taxon>Liberibacter</taxon>
    </lineage>
</organism>
<evidence type="ECO:0000256" key="3">
    <source>
        <dbReference type="ARBA" id="ARBA00022676"/>
    </source>
</evidence>
<evidence type="ECO:0000256" key="7">
    <source>
        <dbReference type="HAMAP-Rule" id="MF_01931"/>
    </source>
</evidence>
<dbReference type="UniPathway" id="UPA00074">
    <property type="reaction ID" value="UER00124"/>
</dbReference>
<dbReference type="GO" id="GO:0006189">
    <property type="term" value="P:'de novo' IMP biosynthetic process"/>
    <property type="evidence" value="ECO:0007669"/>
    <property type="project" value="UniProtKB-UniRule"/>
</dbReference>
<dbReference type="NCBIfam" id="TIGR01134">
    <property type="entry name" value="purF"/>
    <property type="match status" value="1"/>
</dbReference>
<dbReference type="CDD" id="cd06223">
    <property type="entry name" value="PRTases_typeI"/>
    <property type="match status" value="1"/>
</dbReference>
<evidence type="ECO:0000256" key="6">
    <source>
        <dbReference type="ARBA" id="ARBA00022962"/>
    </source>
</evidence>
<evidence type="ECO:0000256" key="8">
    <source>
        <dbReference type="PIRNR" id="PIRNR000485"/>
    </source>
</evidence>
<feature type="active site" description="Nucleophile" evidence="7 9">
    <location>
        <position position="22"/>
    </location>
</feature>
<comment type="function">
    <text evidence="7">Catalyzes the formation of phosphoribosylamine from phosphoribosylpyrophosphate (PRPP) and glutamine.</text>
</comment>
<dbReference type="InterPro" id="IPR000836">
    <property type="entry name" value="PRTase_dom"/>
</dbReference>
<dbReference type="Proteomes" id="UP000017862">
    <property type="component" value="Chromosome"/>
</dbReference>
<evidence type="ECO:0000256" key="2">
    <source>
        <dbReference type="ARBA" id="ARBA00010138"/>
    </source>
</evidence>
<dbReference type="GO" id="GO:0009113">
    <property type="term" value="P:purine nucleobase biosynthetic process"/>
    <property type="evidence" value="ECO:0007669"/>
    <property type="project" value="UniProtKB-UniRule"/>
</dbReference>
<dbReference type="PROSITE" id="PS51278">
    <property type="entry name" value="GATASE_TYPE_2"/>
    <property type="match status" value="1"/>
</dbReference>
<dbReference type="AlphaFoldDB" id="U6B795"/>
<evidence type="ECO:0000313" key="11">
    <source>
        <dbReference type="EMBL" id="AHA27711.1"/>
    </source>
</evidence>
<evidence type="ECO:0000256" key="4">
    <source>
        <dbReference type="ARBA" id="ARBA00022679"/>
    </source>
</evidence>
<dbReference type="Gene3D" id="3.40.50.2020">
    <property type="match status" value="1"/>
</dbReference>
<dbReference type="SUPFAM" id="SSF56235">
    <property type="entry name" value="N-terminal nucleophile aminohydrolases (Ntn hydrolases)"/>
    <property type="match status" value="1"/>
</dbReference>